<feature type="region of interest" description="Disordered" evidence="1">
    <location>
        <begin position="81"/>
        <end position="102"/>
    </location>
</feature>
<dbReference type="EMBL" id="BMAV01014136">
    <property type="protein sequence ID" value="GFY62218.1"/>
    <property type="molecule type" value="Genomic_DNA"/>
</dbReference>
<keyword evidence="3" id="KW-1185">Reference proteome</keyword>
<protein>
    <submittedName>
        <fullName evidence="2">Uncharacterized protein</fullName>
    </submittedName>
</protein>
<evidence type="ECO:0000256" key="1">
    <source>
        <dbReference type="SAM" id="MobiDB-lite"/>
    </source>
</evidence>
<accession>A0A8X6Y0Z3</accession>
<evidence type="ECO:0000313" key="3">
    <source>
        <dbReference type="Proteomes" id="UP000886998"/>
    </source>
</evidence>
<organism evidence="2 3">
    <name type="scientific">Trichonephila inaurata madagascariensis</name>
    <dbReference type="NCBI Taxonomy" id="2747483"/>
    <lineage>
        <taxon>Eukaryota</taxon>
        <taxon>Metazoa</taxon>
        <taxon>Ecdysozoa</taxon>
        <taxon>Arthropoda</taxon>
        <taxon>Chelicerata</taxon>
        <taxon>Arachnida</taxon>
        <taxon>Araneae</taxon>
        <taxon>Araneomorphae</taxon>
        <taxon>Entelegynae</taxon>
        <taxon>Araneoidea</taxon>
        <taxon>Nephilidae</taxon>
        <taxon>Trichonephila</taxon>
        <taxon>Trichonephila inaurata</taxon>
    </lineage>
</organism>
<comment type="caution">
    <text evidence="2">The sequence shown here is derived from an EMBL/GenBank/DDBJ whole genome shotgun (WGS) entry which is preliminary data.</text>
</comment>
<dbReference type="Proteomes" id="UP000886998">
    <property type="component" value="Unassembled WGS sequence"/>
</dbReference>
<reference evidence="2" key="1">
    <citation type="submission" date="2020-08" db="EMBL/GenBank/DDBJ databases">
        <title>Multicomponent nature underlies the extraordinary mechanical properties of spider dragline silk.</title>
        <authorList>
            <person name="Kono N."/>
            <person name="Nakamura H."/>
            <person name="Mori M."/>
            <person name="Yoshida Y."/>
            <person name="Ohtoshi R."/>
            <person name="Malay A.D."/>
            <person name="Moran D.A.P."/>
            <person name="Tomita M."/>
            <person name="Numata K."/>
            <person name="Arakawa K."/>
        </authorList>
    </citation>
    <scope>NUCLEOTIDE SEQUENCE</scope>
</reference>
<gene>
    <name evidence="2" type="ORF">TNIN_286431</name>
</gene>
<evidence type="ECO:0000313" key="2">
    <source>
        <dbReference type="EMBL" id="GFY62218.1"/>
    </source>
</evidence>
<sequence>MYPGDTPIFPYSQQNTFCKFISDPPDLEVWWDKGFVFDKAPQKEVIGRHVQRPRRPFQQRFIISSTVVGYVHSDTFSRHYGNEEAPNHRKHKMPSVVGWAPC</sequence>
<name>A0A8X6Y0Z3_9ARAC</name>
<dbReference type="AlphaFoldDB" id="A0A8X6Y0Z3"/>
<proteinExistence type="predicted"/>